<feature type="transmembrane region" description="Helical" evidence="7">
    <location>
        <begin position="12"/>
        <end position="31"/>
    </location>
</feature>
<name>A0ABV0KEP3_9CYAN</name>
<gene>
    <name evidence="8" type="ORF">NDI38_03525</name>
</gene>
<feature type="transmembrane region" description="Helical" evidence="7">
    <location>
        <begin position="237"/>
        <end position="265"/>
    </location>
</feature>
<dbReference type="InterPro" id="IPR002549">
    <property type="entry name" value="AI-2E-like"/>
</dbReference>
<evidence type="ECO:0000256" key="5">
    <source>
        <dbReference type="ARBA" id="ARBA00023136"/>
    </source>
</evidence>
<dbReference type="PANTHER" id="PTHR21716">
    <property type="entry name" value="TRANSMEMBRANE PROTEIN"/>
    <property type="match status" value="1"/>
</dbReference>
<comment type="caution">
    <text evidence="8">The sequence shown here is derived from an EMBL/GenBank/DDBJ whole genome shotgun (WGS) entry which is preliminary data.</text>
</comment>
<dbReference type="EMBL" id="JAMPLM010000002">
    <property type="protein sequence ID" value="MEP1057493.1"/>
    <property type="molecule type" value="Genomic_DNA"/>
</dbReference>
<keyword evidence="5 7" id="KW-0472">Membrane</keyword>
<evidence type="ECO:0000256" key="6">
    <source>
        <dbReference type="SAM" id="MobiDB-lite"/>
    </source>
</evidence>
<protein>
    <submittedName>
        <fullName evidence="8">AI-2E family transporter</fullName>
    </submittedName>
</protein>
<evidence type="ECO:0000256" key="1">
    <source>
        <dbReference type="ARBA" id="ARBA00004141"/>
    </source>
</evidence>
<dbReference type="PANTHER" id="PTHR21716:SF66">
    <property type="entry name" value="TRANSPORT PROTEIN SLL0063-RELATED"/>
    <property type="match status" value="1"/>
</dbReference>
<feature type="region of interest" description="Disordered" evidence="6">
    <location>
        <begin position="343"/>
        <end position="379"/>
    </location>
</feature>
<reference evidence="8 9" key="1">
    <citation type="submission" date="2022-04" db="EMBL/GenBank/DDBJ databases">
        <title>Positive selection, recombination, and allopatry shape intraspecific diversity of widespread and dominant cyanobacteria.</title>
        <authorList>
            <person name="Wei J."/>
            <person name="Shu W."/>
            <person name="Hu C."/>
        </authorList>
    </citation>
    <scope>NUCLEOTIDE SEQUENCE [LARGE SCALE GENOMIC DNA]</scope>
    <source>
        <strain evidence="8 9">AS-A4</strain>
    </source>
</reference>
<comment type="subcellular location">
    <subcellularLocation>
        <location evidence="1">Membrane</location>
        <topology evidence="1">Multi-pass membrane protein</topology>
    </subcellularLocation>
</comment>
<evidence type="ECO:0000256" key="7">
    <source>
        <dbReference type="SAM" id="Phobius"/>
    </source>
</evidence>
<keyword evidence="3 7" id="KW-0812">Transmembrane</keyword>
<feature type="transmembrane region" description="Helical" evidence="7">
    <location>
        <begin position="37"/>
        <end position="55"/>
    </location>
</feature>
<evidence type="ECO:0000256" key="3">
    <source>
        <dbReference type="ARBA" id="ARBA00022692"/>
    </source>
</evidence>
<proteinExistence type="inferred from homology"/>
<feature type="transmembrane region" description="Helical" evidence="7">
    <location>
        <begin position="209"/>
        <end position="231"/>
    </location>
</feature>
<keyword evidence="4 7" id="KW-1133">Transmembrane helix</keyword>
<evidence type="ECO:0000256" key="4">
    <source>
        <dbReference type="ARBA" id="ARBA00022989"/>
    </source>
</evidence>
<feature type="transmembrane region" description="Helical" evidence="7">
    <location>
        <begin position="67"/>
        <end position="88"/>
    </location>
</feature>
<comment type="similarity">
    <text evidence="2">Belongs to the autoinducer-2 exporter (AI-2E) (TC 2.A.86) family.</text>
</comment>
<accession>A0ABV0KEP3</accession>
<dbReference type="Proteomes" id="UP001476950">
    <property type="component" value="Unassembled WGS sequence"/>
</dbReference>
<sequence length="379" mass="41698">MLGSDQWTQWLKIRLTLPFIVLNGWVLLQLVQYFEPLFTILILSAVLAYVLNYPVQFLYRSGLRRRYAVLLVLVVSLVVLITLGVTLFPTVVTQLNEIVTLLPDWIAALSQKLEVLQAWALSRRLPIHLNRLIAQFSDRLPGELQALADQSVTLTLDAIGSLSEALLVIVLTLYLLLDGRRVWDGFFQWVPQKYRDRSAQQLESNFNRYFIGQATMGLIMGTALTLAFFFLNVPYSLLLGLLVGLMTLIPFGDVLSFGLISLLVAAQDLGLGVKTLAVAATIDQIVDQAIAPRVLGGFTGLRPIWVIISLLIGTKIAGLPGLLTAVPVAGFIQDLIEDRQHSAVESVTPESPSESEIVNQASHSTVSQDPIQSVAESPS</sequence>
<feature type="compositionally biased region" description="Polar residues" evidence="6">
    <location>
        <begin position="357"/>
        <end position="379"/>
    </location>
</feature>
<evidence type="ECO:0000256" key="2">
    <source>
        <dbReference type="ARBA" id="ARBA00009773"/>
    </source>
</evidence>
<organism evidence="8 9">
    <name type="scientific">Stenomitos frigidus AS-A4</name>
    <dbReference type="NCBI Taxonomy" id="2933935"/>
    <lineage>
        <taxon>Bacteria</taxon>
        <taxon>Bacillati</taxon>
        <taxon>Cyanobacteriota</taxon>
        <taxon>Cyanophyceae</taxon>
        <taxon>Leptolyngbyales</taxon>
        <taxon>Leptolyngbyaceae</taxon>
        <taxon>Stenomitos</taxon>
    </lineage>
</organism>
<feature type="transmembrane region" description="Helical" evidence="7">
    <location>
        <begin position="158"/>
        <end position="177"/>
    </location>
</feature>
<keyword evidence="9" id="KW-1185">Reference proteome</keyword>
<feature type="compositionally biased region" description="Low complexity" evidence="6">
    <location>
        <begin position="344"/>
        <end position="356"/>
    </location>
</feature>
<evidence type="ECO:0000313" key="9">
    <source>
        <dbReference type="Proteomes" id="UP001476950"/>
    </source>
</evidence>
<dbReference type="Pfam" id="PF01594">
    <property type="entry name" value="AI-2E_transport"/>
    <property type="match status" value="1"/>
</dbReference>
<evidence type="ECO:0000313" key="8">
    <source>
        <dbReference type="EMBL" id="MEP1057493.1"/>
    </source>
</evidence>
<dbReference type="RefSeq" id="WP_190450445.1">
    <property type="nucleotide sequence ID" value="NZ_JAMPLM010000002.1"/>
</dbReference>